<proteinExistence type="predicted"/>
<gene>
    <name evidence="2" type="ORF">SI8410_05006699</name>
</gene>
<dbReference type="AlphaFoldDB" id="A0A7I8KFJ5"/>
<organism evidence="2 3">
    <name type="scientific">Spirodela intermedia</name>
    <name type="common">Intermediate duckweed</name>
    <dbReference type="NCBI Taxonomy" id="51605"/>
    <lineage>
        <taxon>Eukaryota</taxon>
        <taxon>Viridiplantae</taxon>
        <taxon>Streptophyta</taxon>
        <taxon>Embryophyta</taxon>
        <taxon>Tracheophyta</taxon>
        <taxon>Spermatophyta</taxon>
        <taxon>Magnoliopsida</taxon>
        <taxon>Liliopsida</taxon>
        <taxon>Araceae</taxon>
        <taxon>Lemnoideae</taxon>
        <taxon>Spirodela</taxon>
    </lineage>
</organism>
<dbReference type="PANTHER" id="PTHR34222">
    <property type="entry name" value="GAG_PRE-INTEGRS DOMAIN-CONTAINING PROTEIN"/>
    <property type="match status" value="1"/>
</dbReference>
<dbReference type="CDD" id="cd09272">
    <property type="entry name" value="RNase_HI_RT_Ty1"/>
    <property type="match status" value="1"/>
</dbReference>
<accession>A0A7I8KFJ5</accession>
<name>A0A7I8KFJ5_SPIIN</name>
<keyword evidence="3" id="KW-1185">Reference proteome</keyword>
<evidence type="ECO:0000313" key="3">
    <source>
        <dbReference type="Proteomes" id="UP000663760"/>
    </source>
</evidence>
<reference evidence="2" key="1">
    <citation type="submission" date="2020-02" db="EMBL/GenBank/DDBJ databases">
        <authorList>
            <person name="Scholz U."/>
            <person name="Mascher M."/>
            <person name="Fiebig A."/>
        </authorList>
    </citation>
    <scope>NUCLEOTIDE SEQUENCE</scope>
</reference>
<dbReference type="Proteomes" id="UP000663760">
    <property type="component" value="Chromosome 5"/>
</dbReference>
<sequence>MIPQISQDFFYLQSKILFKFLAGLNSIFDQVKQQILSRERKCDLDEAISIILNEETRQKLMLSVPEPHHGQGRNQKTDFHDNLWCTYCRKARHTRDRCYKLHDKPQNFGIEKYGSQSHLAAGLPTMTQFSLIQLGMFHHSLGVRVSSRDIFNNWVVDSRATDHMTNSPSLFTKYNPCPSDRKVTITDGSFLTFADVCVMFDKVHHQRIGVAREREGLYLLEGLSQTHPSGRGPKVGKVYSRQQEIQDSPKIQDFDLTLENIQPLISPSSDDPAVLPHDSLPIALCKPIRECTKTPLYLAANFMSYHRLSSPYQSFLASIDTTTIPKNLSEALSNPKWKQAMDDEMIALAKNQTWDPEELPREKKIVGCNWRSKKQNVVAEAELRALAQGICELLWVKNSLNELQVPLFSPMKIYCDNKSAINLVHNPVQHDRTKHVEIDRHFIKEKLEANMICISYISTNNQLADMLTKGISGTQL</sequence>
<evidence type="ECO:0000259" key="1">
    <source>
        <dbReference type="Pfam" id="PF22936"/>
    </source>
</evidence>
<feature type="domain" description="Retrovirus-related Pol polyprotein from transposon TNT 1-94-like beta-barrel" evidence="1">
    <location>
        <begin position="154"/>
        <end position="193"/>
    </location>
</feature>
<protein>
    <recommendedName>
        <fullName evidence="1">Retrovirus-related Pol polyprotein from transposon TNT 1-94-like beta-barrel domain-containing protein</fullName>
    </recommendedName>
</protein>
<dbReference type="EMBL" id="LR746268">
    <property type="protein sequence ID" value="CAA7396036.1"/>
    <property type="molecule type" value="Genomic_DNA"/>
</dbReference>
<dbReference type="OrthoDB" id="780992at2759"/>
<dbReference type="PANTHER" id="PTHR34222:SF37">
    <property type="entry name" value="RETROTRANSPOSON GAG DOMAIN-CONTAINING PROTEIN"/>
    <property type="match status" value="1"/>
</dbReference>
<dbReference type="InterPro" id="IPR054722">
    <property type="entry name" value="PolX-like_BBD"/>
</dbReference>
<evidence type="ECO:0000313" key="2">
    <source>
        <dbReference type="EMBL" id="CAA7396036.1"/>
    </source>
</evidence>
<dbReference type="Pfam" id="PF22936">
    <property type="entry name" value="Pol_BBD"/>
    <property type="match status" value="1"/>
</dbReference>